<keyword evidence="4" id="KW-1185">Reference proteome</keyword>
<dbReference type="PANTHER" id="PTHR21301">
    <property type="entry name" value="REVERSE TRANSCRIPTASE"/>
    <property type="match status" value="1"/>
</dbReference>
<dbReference type="CDD" id="cd00304">
    <property type="entry name" value="RT_like"/>
    <property type="match status" value="1"/>
</dbReference>
<proteinExistence type="predicted"/>
<dbReference type="OMA" id="EANRCIS"/>
<organism evidence="3 4">
    <name type="scientific">Patiria miniata</name>
    <name type="common">Bat star</name>
    <name type="synonym">Asterina miniata</name>
    <dbReference type="NCBI Taxonomy" id="46514"/>
    <lineage>
        <taxon>Eukaryota</taxon>
        <taxon>Metazoa</taxon>
        <taxon>Echinodermata</taxon>
        <taxon>Eleutherozoa</taxon>
        <taxon>Asterozoa</taxon>
        <taxon>Asteroidea</taxon>
        <taxon>Valvatacea</taxon>
        <taxon>Valvatida</taxon>
        <taxon>Asterinidae</taxon>
        <taxon>Patiria</taxon>
    </lineage>
</organism>
<evidence type="ECO:0000259" key="2">
    <source>
        <dbReference type="PROSITE" id="PS50878"/>
    </source>
</evidence>
<evidence type="ECO:0000313" key="4">
    <source>
        <dbReference type="Proteomes" id="UP000887568"/>
    </source>
</evidence>
<dbReference type="GeneID" id="119735849"/>
<dbReference type="OrthoDB" id="9999961at2759"/>
<dbReference type="Pfam" id="PF26215">
    <property type="entry name" value="HTH_animal"/>
    <property type="match status" value="1"/>
</dbReference>
<evidence type="ECO:0000313" key="3">
    <source>
        <dbReference type="EnsemblMetazoa" id="XP_038065715.1"/>
    </source>
</evidence>
<dbReference type="SUPFAM" id="SSF56672">
    <property type="entry name" value="DNA/RNA polymerases"/>
    <property type="match status" value="1"/>
</dbReference>
<dbReference type="EnsemblMetazoa" id="XM_038209787.1">
    <property type="protein sequence ID" value="XP_038065715.1"/>
    <property type="gene ID" value="LOC119735849"/>
</dbReference>
<dbReference type="Pfam" id="PF00078">
    <property type="entry name" value="RVT_1"/>
    <property type="match status" value="1"/>
</dbReference>
<feature type="domain" description="Reverse transcriptase" evidence="2">
    <location>
        <begin position="324"/>
        <end position="595"/>
    </location>
</feature>
<feature type="coiled-coil region" evidence="1">
    <location>
        <begin position="74"/>
        <end position="108"/>
    </location>
</feature>
<sequence length="827" mass="94772">MTDNIHYHVKNNFGQDCLQHVRSFEKTARKIANYRNHLRFSLRCLHEHVTPRSIKLKSSITGHKAENILRNAERKLLNERIRQVNFNIDVLKQKHEQLSQKLSSTLSRDTFDRVTEFTRHAQLTQHEKTKRRHLEKFKSLKTSRAELDKNWRDSGSFTTNANAKKWVKNLSDRTLSRNELSVLAKGLNYAVVPEKPPIAEFITATETAISQARLNQSEAEVLRHQVCTTICNTKLPSPNITKEENKALSDLSKDKDIVIVPADKGKCVVVLNKQDYDEKCKDLLKDKNIYKPVGCNPTSGYRKKVTAFTTKLYTEGTITVDLKRKIDPPTEPCIPAFYGLPKIHKPDPIPVRPIVSSIGSVTYNLAKYAAQILSPLVGQSPHHIKNTKEFANQIKDICLKDDETITSFDVKALFTCIPPDIAIKAVQEFLQKDTTLKERTALSVEQLIELVDICLKTTYFSYTGKFYKQQHGCAMGSPVSPIVVNLCMEIFEQRALNTYKGKTPRLWLRYVDDTFVIIEHNEQVPFFEHINNIDEHIKFTQEPCKENKLAFLDCLVTRNSDGTLSSDIYRKPTHTDQYLQFDSHHPLVHKLGVIRTLQYRADTIISDEDQIPKEKDHIQTSLHQCGYPNWAFHKVNKNKHQRKDKGGVKPVKARVTIPYIAGLSERIKNSFKSRGIATCFKPCNTLRGKVVRVKDRQPKDTRSNVVYGIICGDKDCSESYVGETKQSLKSRTYQHRRPSTNEAQNSAVFLHLRDSGHTLRNEDVVILDKEEQWHKRGIKEAIWERVEQPTLNKRGGLRFNLSHAWDRAIQGIPSRLSRDQSTGSPVA</sequence>
<keyword evidence="1" id="KW-0175">Coiled coil</keyword>
<dbReference type="InterPro" id="IPR058912">
    <property type="entry name" value="HTH_animal"/>
</dbReference>
<dbReference type="InterPro" id="IPR043502">
    <property type="entry name" value="DNA/RNA_pol_sf"/>
</dbReference>
<dbReference type="Proteomes" id="UP000887568">
    <property type="component" value="Unplaced"/>
</dbReference>
<dbReference type="PROSITE" id="PS50878">
    <property type="entry name" value="RT_POL"/>
    <property type="match status" value="1"/>
</dbReference>
<dbReference type="RefSeq" id="XP_038065715.1">
    <property type="nucleotide sequence ID" value="XM_038209787.1"/>
</dbReference>
<dbReference type="AlphaFoldDB" id="A0A914ANW2"/>
<reference evidence="3" key="1">
    <citation type="submission" date="2022-11" db="UniProtKB">
        <authorList>
            <consortium name="EnsemblMetazoa"/>
        </authorList>
    </citation>
    <scope>IDENTIFICATION</scope>
</reference>
<protein>
    <recommendedName>
        <fullName evidence="2">Reverse transcriptase domain-containing protein</fullName>
    </recommendedName>
</protein>
<dbReference type="PANTHER" id="PTHR21301:SF11">
    <property type="entry name" value="GIY-YIG DOMAIN-CONTAINING PROTEIN"/>
    <property type="match status" value="1"/>
</dbReference>
<dbReference type="InterPro" id="IPR000477">
    <property type="entry name" value="RT_dom"/>
</dbReference>
<evidence type="ECO:0000256" key="1">
    <source>
        <dbReference type="SAM" id="Coils"/>
    </source>
</evidence>
<name>A0A914ANW2_PATMI</name>
<accession>A0A914ANW2</accession>